<feature type="domain" description="D-glucuronyl C5-epimerase C-terminal" evidence="1">
    <location>
        <begin position="127"/>
        <end position="294"/>
    </location>
</feature>
<dbReference type="EMBL" id="BAAACI010000006">
    <property type="protein sequence ID" value="GAA0773310.1"/>
    <property type="molecule type" value="Genomic_DNA"/>
</dbReference>
<dbReference type="Pfam" id="PF06662">
    <property type="entry name" value="C5-epim_C"/>
    <property type="match status" value="1"/>
</dbReference>
<evidence type="ECO:0000313" key="2">
    <source>
        <dbReference type="EMBL" id="GAA0773310.1"/>
    </source>
</evidence>
<dbReference type="InterPro" id="IPR039721">
    <property type="entry name" value="C5-epimerase"/>
</dbReference>
<accession>A0ABN1KQ72</accession>
<sequence>MNIKEMISAYSGMIFGKEDYWHPNMKVNKKADGKLIKDYYVDTRPKSNYPGIVDKEGIPLVEIDGKMHYSPVTIAQYALGNFDMYTDTNEEKYIDVVKKCADWFVENTINVKDDIFGVTIGWDNYIYDLPKPWISALAQGQAISVLARYYSYSKEKRYIDSSMKYLSSFEKDVENGGVLASLNNNYFYEEYPSKEPSFVLNGFIFSLWGLLDLYIVENNKCVEELYNKGLQTLENNLYLYNIKGICWSKYDLYPFKINNIASIFYHKLHVEQLKAMHNITKKPIYKDIYTRWEKAAKNPFKYWTATGYKIIHKISVSKNSKYVASIK</sequence>
<dbReference type="PANTHER" id="PTHR13174">
    <property type="entry name" value="D-GLUCURONYL C5-EPIMERASE"/>
    <property type="match status" value="1"/>
</dbReference>
<dbReference type="RefSeq" id="WP_343826275.1">
    <property type="nucleotide sequence ID" value="NZ_BAAACI010000006.1"/>
</dbReference>
<proteinExistence type="predicted"/>
<dbReference type="InterPro" id="IPR008928">
    <property type="entry name" value="6-hairpin_glycosidase_sf"/>
</dbReference>
<comment type="caution">
    <text evidence="2">The sequence shown here is derived from an EMBL/GenBank/DDBJ whole genome shotgun (WGS) entry which is preliminary data.</text>
</comment>
<evidence type="ECO:0000313" key="3">
    <source>
        <dbReference type="Proteomes" id="UP001501047"/>
    </source>
</evidence>
<gene>
    <name evidence="2" type="ORF">GCM10008908_21300</name>
</gene>
<dbReference type="PANTHER" id="PTHR13174:SF3">
    <property type="entry name" value="D-GLUCURONYL C5-EPIMERASE"/>
    <property type="match status" value="1"/>
</dbReference>
<dbReference type="SUPFAM" id="SSF48208">
    <property type="entry name" value="Six-hairpin glycosidases"/>
    <property type="match status" value="1"/>
</dbReference>
<dbReference type="Gene3D" id="1.50.10.20">
    <property type="match status" value="1"/>
</dbReference>
<dbReference type="InterPro" id="IPR010598">
    <property type="entry name" value="C5-epim_C"/>
</dbReference>
<name>A0ABN1KQ72_CLOSU</name>
<evidence type="ECO:0000259" key="1">
    <source>
        <dbReference type="Pfam" id="PF06662"/>
    </source>
</evidence>
<reference evidence="2 3" key="1">
    <citation type="journal article" date="2019" name="Int. J. Syst. Evol. Microbiol.">
        <title>The Global Catalogue of Microorganisms (GCM) 10K type strain sequencing project: providing services to taxonomists for standard genome sequencing and annotation.</title>
        <authorList>
            <consortium name="The Broad Institute Genomics Platform"/>
            <consortium name="The Broad Institute Genome Sequencing Center for Infectious Disease"/>
            <person name="Wu L."/>
            <person name="Ma J."/>
        </authorList>
    </citation>
    <scope>NUCLEOTIDE SEQUENCE [LARGE SCALE GENOMIC DNA]</scope>
    <source>
        <strain evidence="2 3">JCM 1417</strain>
    </source>
</reference>
<organism evidence="2 3">
    <name type="scientific">Clostridium subterminale</name>
    <dbReference type="NCBI Taxonomy" id="1550"/>
    <lineage>
        <taxon>Bacteria</taxon>
        <taxon>Bacillati</taxon>
        <taxon>Bacillota</taxon>
        <taxon>Clostridia</taxon>
        <taxon>Eubacteriales</taxon>
        <taxon>Clostridiaceae</taxon>
        <taxon>Clostridium</taxon>
    </lineage>
</organism>
<keyword evidence="3" id="KW-1185">Reference proteome</keyword>
<protein>
    <recommendedName>
        <fullName evidence="1">D-glucuronyl C5-epimerase C-terminal domain-containing protein</fullName>
    </recommendedName>
</protein>
<dbReference type="Proteomes" id="UP001501047">
    <property type="component" value="Unassembled WGS sequence"/>
</dbReference>